<dbReference type="GO" id="GO:0046872">
    <property type="term" value="F:metal ion binding"/>
    <property type="evidence" value="ECO:0007669"/>
    <property type="project" value="UniProtKB-KW"/>
</dbReference>
<dbReference type="Pfam" id="PF01979">
    <property type="entry name" value="Amidohydro_1"/>
    <property type="match status" value="1"/>
</dbReference>
<feature type="binding site" evidence="7">
    <location>
        <begin position="308"/>
        <end position="310"/>
    </location>
    <ligand>
        <name>substrate</name>
    </ligand>
</feature>
<dbReference type="EC" id="3.5.1.25" evidence="10"/>
<evidence type="ECO:0000256" key="5">
    <source>
        <dbReference type="PIRNR" id="PIRNR038994"/>
    </source>
</evidence>
<dbReference type="RefSeq" id="WP_115270564.1">
    <property type="nucleotide sequence ID" value="NZ_UGGU01000003.1"/>
</dbReference>
<evidence type="ECO:0000256" key="3">
    <source>
        <dbReference type="ARBA" id="ARBA00022801"/>
    </source>
</evidence>
<evidence type="ECO:0000256" key="6">
    <source>
        <dbReference type="PIRSR" id="PIRSR038994-1"/>
    </source>
</evidence>
<evidence type="ECO:0000256" key="2">
    <source>
        <dbReference type="ARBA" id="ARBA00022723"/>
    </source>
</evidence>
<keyword evidence="4 5" id="KW-0119">Carbohydrate metabolism</keyword>
<dbReference type="GO" id="GO:0008448">
    <property type="term" value="F:N-acetylglucosamine-6-phosphate deacetylase activity"/>
    <property type="evidence" value="ECO:0007669"/>
    <property type="project" value="UniProtKB-EC"/>
</dbReference>
<feature type="binding site" evidence="7">
    <location>
        <position position="251"/>
    </location>
    <ligand>
        <name>substrate</name>
    </ligand>
</feature>
<gene>
    <name evidence="10" type="primary">nagA_2</name>
    <name evidence="10" type="ORF">NCTC10723_01332</name>
</gene>
<dbReference type="EMBL" id="UGGU01000003">
    <property type="protein sequence ID" value="STO31870.1"/>
    <property type="molecule type" value="Genomic_DNA"/>
</dbReference>
<dbReference type="SUPFAM" id="SSF51556">
    <property type="entry name" value="Metallo-dependent hydrolases"/>
    <property type="match status" value="1"/>
</dbReference>
<dbReference type="InterPro" id="IPR003764">
    <property type="entry name" value="GlcNAc_6-P_deAcase"/>
</dbReference>
<comment type="similarity">
    <text evidence="1 5">Belongs to the metallo-dependent hydrolases superfamily. NagA family.</text>
</comment>
<dbReference type="SUPFAM" id="SSF51338">
    <property type="entry name" value="Composite domain of metallo-dependent hydrolases"/>
    <property type="match status" value="1"/>
</dbReference>
<dbReference type="CDD" id="cd00854">
    <property type="entry name" value="NagA"/>
    <property type="match status" value="1"/>
</dbReference>
<dbReference type="Gene3D" id="3.20.20.140">
    <property type="entry name" value="Metal-dependent hydrolases"/>
    <property type="match status" value="1"/>
</dbReference>
<accession>A0A377GXZ2</accession>
<proteinExistence type="inferred from homology"/>
<dbReference type="Proteomes" id="UP000255328">
    <property type="component" value="Unassembled WGS sequence"/>
</dbReference>
<evidence type="ECO:0000259" key="9">
    <source>
        <dbReference type="Pfam" id="PF01979"/>
    </source>
</evidence>
<evidence type="ECO:0000256" key="8">
    <source>
        <dbReference type="PIRSR" id="PIRSR038994-3"/>
    </source>
</evidence>
<dbReference type="AlphaFoldDB" id="A0A377GXZ2"/>
<evidence type="ECO:0000256" key="1">
    <source>
        <dbReference type="ARBA" id="ARBA00010716"/>
    </source>
</evidence>
<keyword evidence="3 5" id="KW-0378">Hydrolase</keyword>
<feature type="binding site" evidence="8">
    <location>
        <position position="216"/>
    </location>
    <ligand>
        <name>Zn(2+)</name>
        <dbReference type="ChEBI" id="CHEBI:29105"/>
    </ligand>
</feature>
<reference evidence="10 11" key="1">
    <citation type="submission" date="2018-06" db="EMBL/GenBank/DDBJ databases">
        <authorList>
            <consortium name="Pathogen Informatics"/>
            <person name="Doyle S."/>
        </authorList>
    </citation>
    <scope>NUCLEOTIDE SEQUENCE [LARGE SCALE GENOMIC DNA]</scope>
    <source>
        <strain evidence="10 11">NCTC10723</strain>
    </source>
</reference>
<feature type="active site" description="Proton donor/acceptor" evidence="6">
    <location>
        <position position="274"/>
    </location>
</feature>
<feature type="binding site" evidence="7">
    <location>
        <position position="140"/>
    </location>
    <ligand>
        <name>substrate</name>
    </ligand>
</feature>
<feature type="binding site" evidence="7">
    <location>
        <position position="227"/>
    </location>
    <ligand>
        <name>substrate</name>
    </ligand>
</feature>
<keyword evidence="11" id="KW-1185">Reference proteome</keyword>
<evidence type="ECO:0000256" key="4">
    <source>
        <dbReference type="ARBA" id="ARBA00023277"/>
    </source>
</evidence>
<comment type="cofactor">
    <cofactor evidence="8">
        <name>a divalent metal cation</name>
        <dbReference type="ChEBI" id="CHEBI:60240"/>
    </cofactor>
    <text evidence="8">Binds 1 divalent metal cation per subunit.</text>
</comment>
<feature type="binding site" evidence="7">
    <location>
        <begin position="219"/>
        <end position="220"/>
    </location>
    <ligand>
        <name>substrate</name>
    </ligand>
</feature>
<feature type="binding site" evidence="8">
    <location>
        <position position="129"/>
    </location>
    <ligand>
        <name>Zn(2+)</name>
        <dbReference type="ChEBI" id="CHEBI:29105"/>
    </ligand>
</feature>
<dbReference type="InterPro" id="IPR032466">
    <property type="entry name" value="Metal_Hydrolase"/>
</dbReference>
<dbReference type="PANTHER" id="PTHR11113">
    <property type="entry name" value="N-ACETYLGLUCOSAMINE-6-PHOSPHATE DEACETYLASE"/>
    <property type="match status" value="1"/>
</dbReference>
<dbReference type="NCBIfam" id="TIGR00221">
    <property type="entry name" value="nagA"/>
    <property type="match status" value="1"/>
</dbReference>
<feature type="binding site" evidence="8">
    <location>
        <position position="195"/>
    </location>
    <ligand>
        <name>Zn(2+)</name>
        <dbReference type="ChEBI" id="CHEBI:29105"/>
    </ligand>
</feature>
<dbReference type="InterPro" id="IPR006680">
    <property type="entry name" value="Amidohydro-rel"/>
</dbReference>
<sequence>MEKIILKNAKIVLTDRIINGAIVLNDGKIKKIYEGTVISEKDGIDLQGKYVVPGFIDVHIHGAGGADAMDNTEEALRTISKYIVKHGTTNFLATTLTSSKETLKEVLEKIGKLQNEDIEGATIFGAHMEGPYFDVQYKGAQNDKYITPAGVEEIEEYLSIKPGLVKLFSMAAKGEGALESIKYLKENGVVVSVGHSGISFEEVQSAVKAGISHATHTFNGMKGFTHREPGVAGAVMVNDNINAEIIFDKIHVHPEAVRLLIKAKGVDKVVCITDAMCATGLPAGNYKLGELDVYVKDGQARLVSNDSLAGSVLTLDKAFKHVIELGYSIFDAVKMTSTNAAKEFGLNAGILQEEKDADIVVLNSDYSVNMTIVKGKIKYQI</sequence>
<dbReference type="PANTHER" id="PTHR11113:SF14">
    <property type="entry name" value="N-ACETYLGLUCOSAMINE-6-PHOSPHATE DEACETYLASE"/>
    <property type="match status" value="1"/>
</dbReference>
<dbReference type="Gene3D" id="2.30.40.10">
    <property type="entry name" value="Urease, subunit C, domain 1"/>
    <property type="match status" value="1"/>
</dbReference>
<name>A0A377GXZ2_9FUSO</name>
<evidence type="ECO:0000256" key="7">
    <source>
        <dbReference type="PIRSR" id="PIRSR038994-2"/>
    </source>
</evidence>
<organism evidence="10 11">
    <name type="scientific">Fusobacterium necrogenes</name>
    <dbReference type="NCBI Taxonomy" id="858"/>
    <lineage>
        <taxon>Bacteria</taxon>
        <taxon>Fusobacteriati</taxon>
        <taxon>Fusobacteriota</taxon>
        <taxon>Fusobacteriia</taxon>
        <taxon>Fusobacteriales</taxon>
        <taxon>Fusobacteriaceae</taxon>
        <taxon>Fusobacterium</taxon>
    </lineage>
</organism>
<dbReference type="PIRSF" id="PIRSF038994">
    <property type="entry name" value="NagA"/>
    <property type="match status" value="1"/>
</dbReference>
<evidence type="ECO:0000313" key="11">
    <source>
        <dbReference type="Proteomes" id="UP000255328"/>
    </source>
</evidence>
<feature type="domain" description="Amidohydrolase-related" evidence="9">
    <location>
        <begin position="50"/>
        <end position="377"/>
    </location>
</feature>
<keyword evidence="2 8" id="KW-0479">Metal-binding</keyword>
<evidence type="ECO:0000313" key="10">
    <source>
        <dbReference type="EMBL" id="STO31870.1"/>
    </source>
</evidence>
<dbReference type="FunFam" id="3.20.20.140:FF:000004">
    <property type="entry name" value="N-acetylglucosamine-6-phosphate deacetylase"/>
    <property type="match status" value="1"/>
</dbReference>
<dbReference type="InterPro" id="IPR011059">
    <property type="entry name" value="Metal-dep_hydrolase_composite"/>
</dbReference>
<protein>
    <submittedName>
        <fullName evidence="10">N-acetylglucosamine-6-phosphate deacetylase</fullName>
        <ecNumber evidence="10">3.5.1.25</ecNumber>
    </submittedName>
</protein>
<dbReference type="GO" id="GO:0006046">
    <property type="term" value="P:N-acetylglucosamine catabolic process"/>
    <property type="evidence" value="ECO:0007669"/>
    <property type="project" value="TreeGrafter"/>
</dbReference>
<dbReference type="OrthoDB" id="9776488at2"/>